<keyword evidence="1" id="KW-0472">Membrane</keyword>
<protein>
    <submittedName>
        <fullName evidence="2">Putative membrane protein</fullName>
    </submittedName>
</protein>
<dbReference type="HOGENOM" id="CLU_569676_0_0_10"/>
<accession>A0A098C000</accession>
<evidence type="ECO:0000313" key="3">
    <source>
        <dbReference type="Proteomes" id="UP000032417"/>
    </source>
</evidence>
<proteinExistence type="predicted"/>
<dbReference type="STRING" id="1562970.ING2E5B_1496"/>
<dbReference type="KEGG" id="pbt:ING2E5B_1496"/>
<evidence type="ECO:0000256" key="1">
    <source>
        <dbReference type="SAM" id="Phobius"/>
    </source>
</evidence>
<feature type="transmembrane region" description="Helical" evidence="1">
    <location>
        <begin position="58"/>
        <end position="91"/>
    </location>
</feature>
<keyword evidence="1" id="KW-1133">Transmembrane helix</keyword>
<dbReference type="AlphaFoldDB" id="A0A098C000"/>
<keyword evidence="3" id="KW-1185">Reference proteome</keyword>
<dbReference type="EMBL" id="LN515532">
    <property type="protein sequence ID" value="CEA16244.1"/>
    <property type="molecule type" value="Genomic_DNA"/>
</dbReference>
<reference evidence="2 3" key="1">
    <citation type="submission" date="2014-08" db="EMBL/GenBank/DDBJ databases">
        <authorList>
            <person name="Wibberg D."/>
        </authorList>
    </citation>
    <scope>NUCLEOTIDE SEQUENCE [LARGE SCALE GENOMIC DNA]</scope>
    <source>
        <strain evidence="3">ING2-E5B</strain>
    </source>
</reference>
<gene>
    <name evidence="2" type="ORF">ING2E5B_1496</name>
</gene>
<organism evidence="2 3">
    <name type="scientific">Fermentimonas caenicola</name>
    <dbReference type="NCBI Taxonomy" id="1562970"/>
    <lineage>
        <taxon>Bacteria</taxon>
        <taxon>Pseudomonadati</taxon>
        <taxon>Bacteroidota</taxon>
        <taxon>Bacteroidia</taxon>
        <taxon>Bacteroidales</taxon>
        <taxon>Dysgonomonadaceae</taxon>
        <taxon>Fermentimonas</taxon>
    </lineage>
</organism>
<dbReference type="Proteomes" id="UP000032417">
    <property type="component" value="Chromosome 1"/>
</dbReference>
<name>A0A098C000_9BACT</name>
<keyword evidence="1" id="KW-0812">Transmembrane</keyword>
<evidence type="ECO:0000313" key="2">
    <source>
        <dbReference type="EMBL" id="CEA16244.1"/>
    </source>
</evidence>
<sequence>MKLFFTFLLAVIAVLLFLALVIPRARWQFLYLVESSYMDLWEIARDYIPSKQRKVSVWLFMFMLLLMIPVAIFVGALMLVCVPAISLFRAFKYPNKIDEMREFDQDVNTPTPSKPKKTLEEIEAERKAFIEKIMMTRFDVPRKDISFEPDEHEIIFYTPSPAPELEKLIDDNLEDIRGIFGARHYGFFFLPDFNRNFSIEEGADQLDYFNPRKGERISRPAELLTYSDIQTALCIPDKVDAPCFIRCKRANEDPVIFSFVKIEIPEGENIISAVKEYFRNVGDGRLYHLASDDEIRASLEGLSADERFDDDVYLIGKEIRERIEQLRAKGLSSLAIKKLIGDDSDKPGKLLIDRHNKLILTDYGNKEIKLSPIHKAVFFLFLRHPEGIYFKDLGNYRDELSKIYNEITGRDDVAAIEESINKLTDPFDNSINEKCARIKNAFVSEFREEVAQWYFIDGNRGDKKTIKLPRELVTWEIKD</sequence>